<comment type="caution">
    <text evidence="1">The sequence shown here is derived from an EMBL/GenBank/DDBJ whole genome shotgun (WGS) entry which is preliminary data.</text>
</comment>
<sequence length="81" mass="9437">MFPSKQFDNWLQNTTVDNYYNGIALRELTDEEIQDKAYAKLEKMDSVDMAEMFEDLIYDNKIPAQLIAYIFGIDTEVGTNE</sequence>
<reference evidence="1" key="1">
    <citation type="journal article" date="2023" name="PeerJ">
        <title>Selection and evaluation of lactic acid bacteria from chicken feces in Thailand as potential probiotics.</title>
        <authorList>
            <person name="Khurajog B."/>
            <person name="Disastra Y."/>
            <person name="Lawwyne L.D."/>
            <person name="Sirichokchatchawan W."/>
            <person name="Niyomtham W."/>
            <person name="Yindee J."/>
            <person name="Hampson D.J."/>
            <person name="Prapasarakul N."/>
        </authorList>
    </citation>
    <scope>NUCLEOTIDE SEQUENCE</scope>
    <source>
        <strain evidence="1">BF9</strain>
    </source>
</reference>
<dbReference type="GeneID" id="57365783"/>
<dbReference type="AlphaFoldDB" id="A0AAW8YCT5"/>
<evidence type="ECO:0000313" key="1">
    <source>
        <dbReference type="EMBL" id="MDV2620287.1"/>
    </source>
</evidence>
<dbReference type="RefSeq" id="WP_008840859.1">
    <property type="nucleotide sequence ID" value="NZ_CP050079.1"/>
</dbReference>
<dbReference type="Proteomes" id="UP001280897">
    <property type="component" value="Unassembled WGS sequence"/>
</dbReference>
<dbReference type="EMBL" id="JAWJAV010000001">
    <property type="protein sequence ID" value="MDV2620287.1"/>
    <property type="molecule type" value="Genomic_DNA"/>
</dbReference>
<evidence type="ECO:0000313" key="2">
    <source>
        <dbReference type="Proteomes" id="UP001280897"/>
    </source>
</evidence>
<organism evidence="1 2">
    <name type="scientific">Pediococcus acidilactici</name>
    <dbReference type="NCBI Taxonomy" id="1254"/>
    <lineage>
        <taxon>Bacteria</taxon>
        <taxon>Bacillati</taxon>
        <taxon>Bacillota</taxon>
        <taxon>Bacilli</taxon>
        <taxon>Lactobacillales</taxon>
        <taxon>Lactobacillaceae</taxon>
        <taxon>Pediococcus</taxon>
        <taxon>Pediococcus acidilactici group</taxon>
    </lineage>
</organism>
<proteinExistence type="predicted"/>
<name>A0AAW8YCT5_PEDAC</name>
<gene>
    <name evidence="1" type="ORF">R0G89_00860</name>
</gene>
<accession>A0AAW8YCT5</accession>
<reference evidence="1" key="2">
    <citation type="submission" date="2023-10" db="EMBL/GenBank/DDBJ databases">
        <authorList>
            <person name="Khurajog B."/>
        </authorList>
    </citation>
    <scope>NUCLEOTIDE SEQUENCE</scope>
    <source>
        <strain evidence="1">BF9</strain>
    </source>
</reference>
<protein>
    <submittedName>
        <fullName evidence="1">Uncharacterized protein</fullName>
    </submittedName>
</protein>